<feature type="chain" id="PRO_5041896949" description="SXP/RAL-2 family protein Ani s 5-like cation-binding domain-containing protein" evidence="1">
    <location>
        <begin position="21"/>
        <end position="126"/>
    </location>
</feature>
<evidence type="ECO:0000259" key="2">
    <source>
        <dbReference type="Pfam" id="PF02520"/>
    </source>
</evidence>
<sequence length="126" mass="14382">MICVFVIIAISANVWHGADGKGGFDILQRHDRPKRPPPPPYLRNVTAQARSEYFAIMSNMNLTIAQQKQSVLTWAEKNGIEVSSLLESLLVLDRSTMFHLHSIHLQMISLIDPCCFRNWCKSMTRK</sequence>
<dbReference type="AlphaFoldDB" id="A0AAD5R6M1"/>
<dbReference type="PANTHER" id="PTHR21593:SF36">
    <property type="entry name" value="DUF148 DOMAIN-CONTAINING PROTEIN-RELATED"/>
    <property type="match status" value="1"/>
</dbReference>
<proteinExistence type="predicted"/>
<evidence type="ECO:0000313" key="3">
    <source>
        <dbReference type="EMBL" id="KAJ1370440.1"/>
    </source>
</evidence>
<comment type="caution">
    <text evidence="3">The sequence shown here is derived from an EMBL/GenBank/DDBJ whole genome shotgun (WGS) entry which is preliminary data.</text>
</comment>
<feature type="signal peptide" evidence="1">
    <location>
        <begin position="1"/>
        <end position="20"/>
    </location>
</feature>
<keyword evidence="4" id="KW-1185">Reference proteome</keyword>
<keyword evidence="1" id="KW-0732">Signal</keyword>
<feature type="domain" description="SXP/RAL-2 family protein Ani s 5-like cation-binding" evidence="2">
    <location>
        <begin position="49"/>
        <end position="81"/>
    </location>
</feature>
<dbReference type="InterPro" id="IPR052823">
    <property type="entry name" value="SXP/RAL-2_related"/>
</dbReference>
<reference evidence="3" key="1">
    <citation type="submission" date="2021-06" db="EMBL/GenBank/DDBJ databases">
        <title>Parelaphostrongylus tenuis whole genome reference sequence.</title>
        <authorList>
            <person name="Garwood T.J."/>
            <person name="Larsen P.A."/>
            <person name="Fountain-Jones N.M."/>
            <person name="Garbe J.R."/>
            <person name="Macchietto M.G."/>
            <person name="Kania S.A."/>
            <person name="Gerhold R.W."/>
            <person name="Richards J.E."/>
            <person name="Wolf T.M."/>
        </authorList>
    </citation>
    <scope>NUCLEOTIDE SEQUENCE</scope>
    <source>
        <strain evidence="3">MNPRO001-30</strain>
        <tissue evidence="3">Meninges</tissue>
    </source>
</reference>
<dbReference type="EMBL" id="JAHQIW010006778">
    <property type="protein sequence ID" value="KAJ1370440.1"/>
    <property type="molecule type" value="Genomic_DNA"/>
</dbReference>
<evidence type="ECO:0000313" key="4">
    <source>
        <dbReference type="Proteomes" id="UP001196413"/>
    </source>
</evidence>
<gene>
    <name evidence="3" type="ORF">KIN20_032164</name>
</gene>
<dbReference type="PANTHER" id="PTHR21593">
    <property type="entry name" value="PRION-LIKE- Q/N-RICH -DOMAIN-BEARING PROTEIN PROTEIN"/>
    <property type="match status" value="1"/>
</dbReference>
<dbReference type="Proteomes" id="UP001196413">
    <property type="component" value="Unassembled WGS sequence"/>
</dbReference>
<name>A0AAD5R6M1_PARTN</name>
<protein>
    <recommendedName>
        <fullName evidence="2">SXP/RAL-2 family protein Ani s 5-like cation-binding domain-containing protein</fullName>
    </recommendedName>
</protein>
<evidence type="ECO:0000256" key="1">
    <source>
        <dbReference type="SAM" id="SignalP"/>
    </source>
</evidence>
<dbReference type="Pfam" id="PF02520">
    <property type="entry name" value="ANIS5_cation-bd"/>
    <property type="match status" value="1"/>
</dbReference>
<dbReference type="InterPro" id="IPR003677">
    <property type="entry name" value="ANIS5_cation-bd"/>
</dbReference>
<organism evidence="3 4">
    <name type="scientific">Parelaphostrongylus tenuis</name>
    <name type="common">Meningeal worm</name>
    <dbReference type="NCBI Taxonomy" id="148309"/>
    <lineage>
        <taxon>Eukaryota</taxon>
        <taxon>Metazoa</taxon>
        <taxon>Ecdysozoa</taxon>
        <taxon>Nematoda</taxon>
        <taxon>Chromadorea</taxon>
        <taxon>Rhabditida</taxon>
        <taxon>Rhabditina</taxon>
        <taxon>Rhabditomorpha</taxon>
        <taxon>Strongyloidea</taxon>
        <taxon>Metastrongylidae</taxon>
        <taxon>Parelaphostrongylus</taxon>
    </lineage>
</organism>
<accession>A0AAD5R6M1</accession>